<dbReference type="InterPro" id="IPR013785">
    <property type="entry name" value="Aldolase_TIM"/>
</dbReference>
<dbReference type="CDD" id="cd21109">
    <property type="entry name" value="SPASM"/>
    <property type="match status" value="1"/>
</dbReference>
<keyword evidence="7" id="KW-1185">Reference proteome</keyword>
<reference evidence="7" key="1">
    <citation type="journal article" date="2019" name="Int. J. Syst. Evol. Microbiol.">
        <title>The Global Catalogue of Microorganisms (GCM) 10K type strain sequencing project: providing services to taxonomists for standard genome sequencing and annotation.</title>
        <authorList>
            <consortium name="The Broad Institute Genomics Platform"/>
            <consortium name="The Broad Institute Genome Sequencing Center for Infectious Disease"/>
            <person name="Wu L."/>
            <person name="Ma J."/>
        </authorList>
    </citation>
    <scope>NUCLEOTIDE SEQUENCE [LARGE SCALE GENOMIC DNA]</scope>
    <source>
        <strain evidence="7">CECT 7069</strain>
    </source>
</reference>
<dbReference type="PANTHER" id="PTHR11228">
    <property type="entry name" value="RADICAL SAM DOMAIN PROTEIN"/>
    <property type="match status" value="1"/>
</dbReference>
<proteinExistence type="predicted"/>
<evidence type="ECO:0000256" key="2">
    <source>
        <dbReference type="ARBA" id="ARBA00022691"/>
    </source>
</evidence>
<evidence type="ECO:0008006" key="8">
    <source>
        <dbReference type="Google" id="ProtNLM"/>
    </source>
</evidence>
<dbReference type="InterPro" id="IPR007197">
    <property type="entry name" value="rSAM"/>
</dbReference>
<evidence type="ECO:0000313" key="7">
    <source>
        <dbReference type="Proteomes" id="UP001224644"/>
    </source>
</evidence>
<dbReference type="EMBL" id="JAUFPX010000012">
    <property type="protein sequence ID" value="MDN3591581.1"/>
    <property type="molecule type" value="Genomic_DNA"/>
</dbReference>
<evidence type="ECO:0000256" key="3">
    <source>
        <dbReference type="ARBA" id="ARBA00022723"/>
    </source>
</evidence>
<keyword evidence="2" id="KW-0949">S-adenosyl-L-methionine</keyword>
<protein>
    <recommendedName>
        <fullName evidence="8">Radical SAM protein</fullName>
    </recommendedName>
</protein>
<evidence type="ECO:0000256" key="4">
    <source>
        <dbReference type="ARBA" id="ARBA00023004"/>
    </source>
</evidence>
<dbReference type="RefSeq" id="WP_238225585.1">
    <property type="nucleotide sequence ID" value="NZ_BPQD01000014.1"/>
</dbReference>
<gene>
    <name evidence="6" type="ORF">QWZ12_13325</name>
</gene>
<name>A0ABT8BJI6_9HYPH</name>
<dbReference type="InterPro" id="IPR050377">
    <property type="entry name" value="Radical_SAM_PqqE_MftC-like"/>
</dbReference>
<dbReference type="PANTHER" id="PTHR11228:SF7">
    <property type="entry name" value="PQQA PEPTIDE CYCLASE"/>
    <property type="match status" value="1"/>
</dbReference>
<sequence length="351" mass="39570">MQHLFSRFLAKAPGKEPAAKATPAVATPQKAPVALPPLNIRYYTDYPTCNLACSYCVAGHGTTFQKPPTSRWDPDRYRRVMANVAKLPYAVNIRIGVGGEFFVSKDLVDGARTLSQSPNLHALNLITNLTLSVAQFEKTFRGFDESKIAMVASFHPEQIKDHADWFDKAAEFNRRYDFAVIMVAFPEALDEIAAHKARLTERGVDVFIQPFVGPHKEKWYPQAYTEAEREKIKAMIYSRHDYEYLLNAKRPGACNAGYRAIFIDPMGVVTPCGMGKYHGSLGNLAESAELALRAGPAPCPFSSCQCDTENVNTVEFHTHYEKSGANQHRYRYRFGDLAALDERYDEWKIHY</sequence>
<comment type="cofactor">
    <cofactor evidence="1">
        <name>[4Fe-4S] cluster</name>
        <dbReference type="ChEBI" id="CHEBI:49883"/>
    </cofactor>
</comment>
<evidence type="ECO:0000256" key="5">
    <source>
        <dbReference type="ARBA" id="ARBA00023014"/>
    </source>
</evidence>
<dbReference type="Proteomes" id="UP001224644">
    <property type="component" value="Unassembled WGS sequence"/>
</dbReference>
<keyword evidence="5" id="KW-0411">Iron-sulfur</keyword>
<dbReference type="SFLD" id="SFLDS00029">
    <property type="entry name" value="Radical_SAM"/>
    <property type="match status" value="1"/>
</dbReference>
<dbReference type="SUPFAM" id="SSF102114">
    <property type="entry name" value="Radical SAM enzymes"/>
    <property type="match status" value="1"/>
</dbReference>
<dbReference type="InterPro" id="IPR058240">
    <property type="entry name" value="rSAM_sf"/>
</dbReference>
<dbReference type="Gene3D" id="3.20.20.70">
    <property type="entry name" value="Aldolase class I"/>
    <property type="match status" value="1"/>
</dbReference>
<organism evidence="6 7">
    <name type="scientific">Methylobacterium adhaesivum</name>
    <dbReference type="NCBI Taxonomy" id="333297"/>
    <lineage>
        <taxon>Bacteria</taxon>
        <taxon>Pseudomonadati</taxon>
        <taxon>Pseudomonadota</taxon>
        <taxon>Alphaproteobacteria</taxon>
        <taxon>Hyphomicrobiales</taxon>
        <taxon>Methylobacteriaceae</taxon>
        <taxon>Methylobacterium</taxon>
    </lineage>
</organism>
<evidence type="ECO:0000256" key="1">
    <source>
        <dbReference type="ARBA" id="ARBA00001966"/>
    </source>
</evidence>
<comment type="caution">
    <text evidence="6">The sequence shown here is derived from an EMBL/GenBank/DDBJ whole genome shotgun (WGS) entry which is preliminary data.</text>
</comment>
<keyword evidence="3" id="KW-0479">Metal-binding</keyword>
<keyword evidence="4" id="KW-0408">Iron</keyword>
<evidence type="ECO:0000313" key="6">
    <source>
        <dbReference type="EMBL" id="MDN3591581.1"/>
    </source>
</evidence>
<accession>A0ABT8BJI6</accession>